<dbReference type="CDD" id="cd02440">
    <property type="entry name" value="AdoMet_MTases"/>
    <property type="match status" value="1"/>
</dbReference>
<dbReference type="PANTHER" id="PTHR42912">
    <property type="entry name" value="METHYLTRANSFERASE"/>
    <property type="match status" value="1"/>
</dbReference>
<dbReference type="RefSeq" id="WP_149748608.1">
    <property type="nucleotide sequence ID" value="NZ_VUJW01000001.1"/>
</dbReference>
<evidence type="ECO:0000313" key="3">
    <source>
        <dbReference type="Proteomes" id="UP000324351"/>
    </source>
</evidence>
<dbReference type="EMBL" id="VUJW01000001">
    <property type="protein sequence ID" value="KAA1428986.1"/>
    <property type="molecule type" value="Genomic_DNA"/>
</dbReference>
<keyword evidence="2" id="KW-0489">Methyltransferase</keyword>
<accession>A0A5B1M958</accession>
<dbReference type="SUPFAM" id="SSF53335">
    <property type="entry name" value="S-adenosyl-L-methionine-dependent methyltransferases"/>
    <property type="match status" value="1"/>
</dbReference>
<keyword evidence="2" id="KW-0808">Transferase</keyword>
<dbReference type="GO" id="GO:0008168">
    <property type="term" value="F:methyltransferase activity"/>
    <property type="evidence" value="ECO:0007669"/>
    <property type="project" value="UniProtKB-KW"/>
</dbReference>
<proteinExistence type="predicted"/>
<dbReference type="GO" id="GO:0032259">
    <property type="term" value="P:methylation"/>
    <property type="evidence" value="ECO:0007669"/>
    <property type="project" value="UniProtKB-KW"/>
</dbReference>
<protein>
    <submittedName>
        <fullName evidence="2">Methyltransferase domain-containing protein</fullName>
    </submittedName>
</protein>
<evidence type="ECO:0000259" key="1">
    <source>
        <dbReference type="Pfam" id="PF13649"/>
    </source>
</evidence>
<dbReference type="Proteomes" id="UP000324351">
    <property type="component" value="Unassembled WGS sequence"/>
</dbReference>
<reference evidence="2 3" key="1">
    <citation type="submission" date="2019-09" db="EMBL/GenBank/DDBJ databases">
        <title>Nocardioides panacisoli sp. nov., isolated from the soil of a ginseng field.</title>
        <authorList>
            <person name="Cho C."/>
        </authorList>
    </citation>
    <scope>NUCLEOTIDE SEQUENCE [LARGE SCALE GENOMIC DNA]</scope>
    <source>
        <strain evidence="2 3">BN140041</strain>
    </source>
</reference>
<feature type="domain" description="Methyltransferase" evidence="1">
    <location>
        <begin position="34"/>
        <end position="127"/>
    </location>
</feature>
<name>A0A5B1M958_9ACTN</name>
<dbReference type="InterPro" id="IPR041698">
    <property type="entry name" value="Methyltransf_25"/>
</dbReference>
<dbReference type="Pfam" id="PF13649">
    <property type="entry name" value="Methyltransf_25"/>
    <property type="match status" value="1"/>
</dbReference>
<gene>
    <name evidence="2" type="ORF">F0U47_01895</name>
</gene>
<organism evidence="2 3">
    <name type="scientific">Nocardioides antri</name>
    <dbReference type="NCBI Taxonomy" id="2607659"/>
    <lineage>
        <taxon>Bacteria</taxon>
        <taxon>Bacillati</taxon>
        <taxon>Actinomycetota</taxon>
        <taxon>Actinomycetes</taxon>
        <taxon>Propionibacteriales</taxon>
        <taxon>Nocardioidaceae</taxon>
        <taxon>Nocardioides</taxon>
    </lineage>
</organism>
<dbReference type="InterPro" id="IPR029063">
    <property type="entry name" value="SAM-dependent_MTases_sf"/>
</dbReference>
<keyword evidence="3" id="KW-1185">Reference proteome</keyword>
<dbReference type="InterPro" id="IPR050508">
    <property type="entry name" value="Methyltransf_Superfamily"/>
</dbReference>
<dbReference type="Gene3D" id="3.40.50.150">
    <property type="entry name" value="Vaccinia Virus protein VP39"/>
    <property type="match status" value="1"/>
</dbReference>
<comment type="caution">
    <text evidence="2">The sequence shown here is derived from an EMBL/GenBank/DDBJ whole genome shotgun (WGS) entry which is preliminary data.</text>
</comment>
<sequence>MVSRERPGERPGSVRTAVVWDALGPVLSGAPCDVVDIGGGTGGFAVRVAQAGHRVTVVDPSPDALAALSRRAREVGVEVAGRQGDVSGLLDVVGEDSADLVLCHGLLEVVDAGEALATIRKVLRPGGTVSLLAAQRHAAVVARAMAGHLHQALALLDGDEQVERPSGRATRPARRFTADELTALAGEAGFTVSAVHAVRVFTDLVPGSLLDQEPGAAAALVDLERAVAERPEYLPLATQIHLLAH</sequence>
<reference evidence="2 3" key="2">
    <citation type="submission" date="2019-09" db="EMBL/GenBank/DDBJ databases">
        <authorList>
            <person name="Jin C."/>
        </authorList>
    </citation>
    <scope>NUCLEOTIDE SEQUENCE [LARGE SCALE GENOMIC DNA]</scope>
    <source>
        <strain evidence="2 3">BN140041</strain>
    </source>
</reference>
<dbReference type="AlphaFoldDB" id="A0A5B1M958"/>
<evidence type="ECO:0000313" key="2">
    <source>
        <dbReference type="EMBL" id="KAA1428986.1"/>
    </source>
</evidence>